<organism evidence="4 5">
    <name type="scientific">Mesorhabditis belari</name>
    <dbReference type="NCBI Taxonomy" id="2138241"/>
    <lineage>
        <taxon>Eukaryota</taxon>
        <taxon>Metazoa</taxon>
        <taxon>Ecdysozoa</taxon>
        <taxon>Nematoda</taxon>
        <taxon>Chromadorea</taxon>
        <taxon>Rhabditida</taxon>
        <taxon>Rhabditina</taxon>
        <taxon>Rhabditomorpha</taxon>
        <taxon>Rhabditoidea</taxon>
        <taxon>Rhabditidae</taxon>
        <taxon>Mesorhabditinae</taxon>
        <taxon>Mesorhabditis</taxon>
    </lineage>
</organism>
<evidence type="ECO:0000313" key="4">
    <source>
        <dbReference type="Proteomes" id="UP000887575"/>
    </source>
</evidence>
<evidence type="ECO:0000313" key="5">
    <source>
        <dbReference type="WBParaSite" id="MBELARI_LOCUS18055"/>
    </source>
</evidence>
<dbReference type="PROSITE" id="PS00028">
    <property type="entry name" value="ZINC_FINGER_C2H2_1"/>
    <property type="match status" value="5"/>
</dbReference>
<feature type="region of interest" description="Disordered" evidence="2">
    <location>
        <begin position="207"/>
        <end position="244"/>
    </location>
</feature>
<dbReference type="AlphaFoldDB" id="A0AAF3EV37"/>
<dbReference type="WBParaSite" id="MBELARI_LOCUS18055">
    <property type="protein sequence ID" value="MBELARI_LOCUS18055"/>
    <property type="gene ID" value="MBELARI_LOCUS18055"/>
</dbReference>
<feature type="compositionally biased region" description="Acidic residues" evidence="2">
    <location>
        <begin position="215"/>
        <end position="232"/>
    </location>
</feature>
<dbReference type="PROSITE" id="PS50157">
    <property type="entry name" value="ZINC_FINGER_C2H2_2"/>
    <property type="match status" value="3"/>
</dbReference>
<keyword evidence="4" id="KW-1185">Reference proteome</keyword>
<feature type="domain" description="C2H2-type" evidence="3">
    <location>
        <begin position="253"/>
        <end position="281"/>
    </location>
</feature>
<evidence type="ECO:0000259" key="3">
    <source>
        <dbReference type="PROSITE" id="PS50157"/>
    </source>
</evidence>
<proteinExistence type="predicted"/>
<keyword evidence="1" id="KW-0479">Metal-binding</keyword>
<feature type="domain" description="C2H2-type" evidence="3">
    <location>
        <begin position="81"/>
        <end position="109"/>
    </location>
</feature>
<dbReference type="InterPro" id="IPR013087">
    <property type="entry name" value="Znf_C2H2_type"/>
</dbReference>
<evidence type="ECO:0000256" key="2">
    <source>
        <dbReference type="SAM" id="MobiDB-lite"/>
    </source>
</evidence>
<name>A0AAF3EV37_9BILA</name>
<dbReference type="GO" id="GO:0008270">
    <property type="term" value="F:zinc ion binding"/>
    <property type="evidence" value="ECO:0007669"/>
    <property type="project" value="UniProtKB-KW"/>
</dbReference>
<keyword evidence="1" id="KW-0863">Zinc-finger</keyword>
<reference evidence="5" key="1">
    <citation type="submission" date="2024-02" db="UniProtKB">
        <authorList>
            <consortium name="WormBaseParasite"/>
        </authorList>
    </citation>
    <scope>IDENTIFICATION</scope>
</reference>
<feature type="domain" description="C2H2-type" evidence="3">
    <location>
        <begin position="48"/>
        <end position="76"/>
    </location>
</feature>
<dbReference type="PANTHER" id="PTHR33936">
    <property type="entry name" value="PROTEIN CBG17840"/>
    <property type="match status" value="1"/>
</dbReference>
<dbReference type="Proteomes" id="UP000887575">
    <property type="component" value="Unassembled WGS sequence"/>
</dbReference>
<dbReference type="SMART" id="SM00355">
    <property type="entry name" value="ZnF_C2H2"/>
    <property type="match status" value="7"/>
</dbReference>
<accession>A0AAF3EV37</accession>
<sequence>MPLRRRFCLVPTCNYSTYDGSNYKKHLLKHGFHAPASNRKKADPNSDFYCERCNAPFVNPESLRVHNRTKHEKQGQPKLSITCNKCNECFHRQDIFSEHYFLEHMGENESPVIERDFESIDAFEEWINDLQKTTKCEMKKRTSHVKKYLHYRCAQAGKKVDLKYKTAKADMRRVAYCTAFVNATVTDRETVNAIICERHNHTIDVKKPRKRVIESDEEEEYVEATGSEDSDGSDQPGPSSSRRCKNANSEASFVCSECSEKFITRDQLYRHRRLKHSTNHGAIYLCQICKSSLTTEKAFCNHVNECHPVVKSAEDKFLCPVERCSFKAREKEEVVTHLCHSHSRKITRKRLTVNNVLCDKCPAAFPTLEHFYKHFFEAHFNKTYGNFVEKSFLTRAEFRSWVGGLIPNTYSQIYYDFDGGEKCVYHRCNGKADTADDVTRSRACSSFINAIYNVDGSMKVKYFPDHNHTFKQPPSLRNGNNDQTLFASNKPTISRNDYDASKPRGWWNKKFGTREYFFSILELEDDEVKDPMELLSLPNLSCKELDKHVFAPHQLQSVLPLLDFNECLDVCLKFLAKYKLISNTRRCKNCFRLKTLFRDTVDCYRWTCEECWKDPRIDNKGIRETMRAQTVFENEFLNLRSMVRLLGAWCENPGEDRTKLGQLFRTTPQMVFNIQKKFATATKRWYMRHKEEEKEREQELQNKVKQEVVDPEEYSGAMDVTSLLGGPSSGIKQEIIEDCFAKINNIKQEAEKEPEPDLFLTVFKTNKSELIEKYKVIGPFPEVFVYDFLMRKHFGEEKLMNRFLYEITQLWDVDAEQPTSQRAAEIPLIQTFPSIPLNLQASSGHPHLVMPKVEPLAKVPKLEL</sequence>
<dbReference type="Gene3D" id="3.30.160.60">
    <property type="entry name" value="Classic Zinc Finger"/>
    <property type="match status" value="2"/>
</dbReference>
<dbReference type="InterPro" id="IPR052797">
    <property type="entry name" value="RegFact_GeneExpr_CellDeath"/>
</dbReference>
<keyword evidence="1" id="KW-0862">Zinc</keyword>
<protein>
    <recommendedName>
        <fullName evidence="3">C2H2-type domain-containing protein</fullName>
    </recommendedName>
</protein>
<dbReference type="PANTHER" id="PTHR33936:SF24">
    <property type="entry name" value="C2H2-TYPE DOMAIN-CONTAINING PROTEIN"/>
    <property type="match status" value="1"/>
</dbReference>
<evidence type="ECO:0000256" key="1">
    <source>
        <dbReference type="PROSITE-ProRule" id="PRU00042"/>
    </source>
</evidence>